<feature type="domain" description="N-acetyltransferase" evidence="1">
    <location>
        <begin position="15"/>
        <end position="188"/>
    </location>
</feature>
<dbReference type="PANTHER" id="PTHR43792:SF1">
    <property type="entry name" value="N-ACETYLTRANSFERASE DOMAIN-CONTAINING PROTEIN"/>
    <property type="match status" value="1"/>
</dbReference>
<gene>
    <name evidence="2" type="ORF">P153DRAFT_380658</name>
</gene>
<dbReference type="Pfam" id="PF13302">
    <property type="entry name" value="Acetyltransf_3"/>
    <property type="match status" value="1"/>
</dbReference>
<dbReference type="InterPro" id="IPR016181">
    <property type="entry name" value="Acyl_CoA_acyltransferase"/>
</dbReference>
<dbReference type="InterPro" id="IPR000182">
    <property type="entry name" value="GNAT_dom"/>
</dbReference>
<dbReference type="EMBL" id="ML977497">
    <property type="protein sequence ID" value="KAF2134843.1"/>
    <property type="molecule type" value="Genomic_DNA"/>
</dbReference>
<evidence type="ECO:0000313" key="3">
    <source>
        <dbReference type="Proteomes" id="UP000799771"/>
    </source>
</evidence>
<dbReference type="OrthoDB" id="4072826at2759"/>
<keyword evidence="3" id="KW-1185">Reference proteome</keyword>
<organism evidence="2 3">
    <name type="scientific">Dothidotthia symphoricarpi CBS 119687</name>
    <dbReference type="NCBI Taxonomy" id="1392245"/>
    <lineage>
        <taxon>Eukaryota</taxon>
        <taxon>Fungi</taxon>
        <taxon>Dikarya</taxon>
        <taxon>Ascomycota</taxon>
        <taxon>Pezizomycotina</taxon>
        <taxon>Dothideomycetes</taxon>
        <taxon>Pleosporomycetidae</taxon>
        <taxon>Pleosporales</taxon>
        <taxon>Dothidotthiaceae</taxon>
        <taxon>Dothidotthia</taxon>
    </lineage>
</organism>
<accession>A0A6A6AUE8</accession>
<reference evidence="2" key="1">
    <citation type="journal article" date="2020" name="Stud. Mycol.">
        <title>101 Dothideomycetes genomes: a test case for predicting lifestyles and emergence of pathogens.</title>
        <authorList>
            <person name="Haridas S."/>
            <person name="Albert R."/>
            <person name="Binder M."/>
            <person name="Bloem J."/>
            <person name="Labutti K."/>
            <person name="Salamov A."/>
            <person name="Andreopoulos B."/>
            <person name="Baker S."/>
            <person name="Barry K."/>
            <person name="Bills G."/>
            <person name="Bluhm B."/>
            <person name="Cannon C."/>
            <person name="Castanera R."/>
            <person name="Culley D."/>
            <person name="Daum C."/>
            <person name="Ezra D."/>
            <person name="Gonzalez J."/>
            <person name="Henrissat B."/>
            <person name="Kuo A."/>
            <person name="Liang C."/>
            <person name="Lipzen A."/>
            <person name="Lutzoni F."/>
            <person name="Magnuson J."/>
            <person name="Mondo S."/>
            <person name="Nolan M."/>
            <person name="Ohm R."/>
            <person name="Pangilinan J."/>
            <person name="Park H.-J."/>
            <person name="Ramirez L."/>
            <person name="Alfaro M."/>
            <person name="Sun H."/>
            <person name="Tritt A."/>
            <person name="Yoshinaga Y."/>
            <person name="Zwiers L.-H."/>
            <person name="Turgeon B."/>
            <person name="Goodwin S."/>
            <person name="Spatafora J."/>
            <person name="Crous P."/>
            <person name="Grigoriev I."/>
        </authorList>
    </citation>
    <scope>NUCLEOTIDE SEQUENCE</scope>
    <source>
        <strain evidence="2">CBS 119687</strain>
    </source>
</reference>
<dbReference type="InterPro" id="IPR051531">
    <property type="entry name" value="N-acetyltransferase"/>
</dbReference>
<evidence type="ECO:0000313" key="2">
    <source>
        <dbReference type="EMBL" id="KAF2134843.1"/>
    </source>
</evidence>
<dbReference type="PANTHER" id="PTHR43792">
    <property type="entry name" value="GNAT FAMILY, PUTATIVE (AFU_ORTHOLOGUE AFUA_3G00765)-RELATED-RELATED"/>
    <property type="match status" value="1"/>
</dbReference>
<name>A0A6A6AUE8_9PLEO</name>
<protein>
    <submittedName>
        <fullName evidence="2">Acyl-CoA N-acyltransferase</fullName>
    </submittedName>
</protein>
<sequence>MVVVDPKIVAKTERLLIRPLVIEDAEDIVLMRAHPDVMKHTSILPNDDLERSKEWIAGCHAREDCWNFVIELLPSATGKSRDDVRVIGLIGAVRAPEVGYMLNANYWDKGYATEALRAFLPLFFDYYSGAKAKRYEYAEALTDPELVSSQNVLLKAGFKFHERREKDFENPVLGWRDTMVYHMARPDAKSEAQHKATQGCAEAVARDDIVSCLLHNKGVT</sequence>
<dbReference type="Gene3D" id="3.40.630.30">
    <property type="match status" value="1"/>
</dbReference>
<proteinExistence type="predicted"/>
<keyword evidence="2" id="KW-0808">Transferase</keyword>
<keyword evidence="2" id="KW-0012">Acyltransferase</keyword>
<evidence type="ECO:0000259" key="1">
    <source>
        <dbReference type="PROSITE" id="PS51186"/>
    </source>
</evidence>
<dbReference type="Proteomes" id="UP000799771">
    <property type="component" value="Unassembled WGS sequence"/>
</dbReference>
<dbReference type="PROSITE" id="PS51186">
    <property type="entry name" value="GNAT"/>
    <property type="match status" value="1"/>
</dbReference>
<dbReference type="AlphaFoldDB" id="A0A6A6AUE8"/>
<dbReference type="GO" id="GO:0016747">
    <property type="term" value="F:acyltransferase activity, transferring groups other than amino-acyl groups"/>
    <property type="evidence" value="ECO:0007669"/>
    <property type="project" value="InterPro"/>
</dbReference>
<dbReference type="RefSeq" id="XP_033529230.1">
    <property type="nucleotide sequence ID" value="XM_033669946.1"/>
</dbReference>
<dbReference type="GeneID" id="54410378"/>
<dbReference type="SUPFAM" id="SSF55729">
    <property type="entry name" value="Acyl-CoA N-acyltransferases (Nat)"/>
    <property type="match status" value="1"/>
</dbReference>